<dbReference type="AlphaFoldDB" id="A0A1I5S987"/>
<organism evidence="1 2">
    <name type="scientific">Parafilimonas terrae</name>
    <dbReference type="NCBI Taxonomy" id="1465490"/>
    <lineage>
        <taxon>Bacteria</taxon>
        <taxon>Pseudomonadati</taxon>
        <taxon>Bacteroidota</taxon>
        <taxon>Chitinophagia</taxon>
        <taxon>Chitinophagales</taxon>
        <taxon>Chitinophagaceae</taxon>
        <taxon>Parafilimonas</taxon>
    </lineage>
</organism>
<keyword evidence="2" id="KW-1185">Reference proteome</keyword>
<evidence type="ECO:0000313" key="2">
    <source>
        <dbReference type="Proteomes" id="UP000199031"/>
    </source>
</evidence>
<proteinExistence type="predicted"/>
<reference evidence="1 2" key="1">
    <citation type="submission" date="2016-10" db="EMBL/GenBank/DDBJ databases">
        <authorList>
            <person name="de Groot N.N."/>
        </authorList>
    </citation>
    <scope>NUCLEOTIDE SEQUENCE [LARGE SCALE GENOMIC DNA]</scope>
    <source>
        <strain evidence="1 2">DSM 28286</strain>
    </source>
</reference>
<dbReference type="Proteomes" id="UP000199031">
    <property type="component" value="Unassembled WGS sequence"/>
</dbReference>
<dbReference type="RefSeq" id="WP_090654404.1">
    <property type="nucleotide sequence ID" value="NZ_FOXQ01000001.1"/>
</dbReference>
<gene>
    <name evidence="1" type="ORF">SAMN05444277_101649</name>
</gene>
<dbReference type="EMBL" id="FOXQ01000001">
    <property type="protein sequence ID" value="SFP67281.1"/>
    <property type="molecule type" value="Genomic_DNA"/>
</dbReference>
<evidence type="ECO:0000313" key="1">
    <source>
        <dbReference type="EMBL" id="SFP67281.1"/>
    </source>
</evidence>
<accession>A0A1I5S987</accession>
<name>A0A1I5S987_9BACT</name>
<sequence>MNVITATKSGLSIIVDQLQKQKEELTAIYNNAITNGEKLTEVKTIYITLKDVDKRLSELLRIC</sequence>
<protein>
    <submittedName>
        <fullName evidence="1">Uncharacterized protein</fullName>
    </submittedName>
</protein>